<dbReference type="InterPro" id="IPR037516">
    <property type="entry name" value="Tripartite_DENN"/>
</dbReference>
<accession>A0A820VVY2</accession>
<reference evidence="2" key="1">
    <citation type="submission" date="2021-02" db="EMBL/GenBank/DDBJ databases">
        <authorList>
            <person name="Nowell W R."/>
        </authorList>
    </citation>
    <scope>NUCLEOTIDE SEQUENCE</scope>
</reference>
<keyword evidence="3" id="KW-1185">Reference proteome</keyword>
<dbReference type="Proteomes" id="UP000663866">
    <property type="component" value="Unassembled WGS sequence"/>
</dbReference>
<evidence type="ECO:0000313" key="2">
    <source>
        <dbReference type="EMBL" id="CAF4505827.1"/>
    </source>
</evidence>
<dbReference type="PROSITE" id="PS50211">
    <property type="entry name" value="DENN"/>
    <property type="match status" value="1"/>
</dbReference>
<dbReference type="EMBL" id="CAJOBG010054047">
    <property type="protein sequence ID" value="CAF4505827.1"/>
    <property type="molecule type" value="Genomic_DNA"/>
</dbReference>
<feature type="non-terminal residue" evidence="2">
    <location>
        <position position="169"/>
    </location>
</feature>
<comment type="caution">
    <text evidence="2">The sequence shown here is derived from an EMBL/GenBank/DDBJ whole genome shotgun (WGS) entry which is preliminary data.</text>
</comment>
<proteinExistence type="predicted"/>
<dbReference type="InterPro" id="IPR051942">
    <property type="entry name" value="DENN_domain_containing_2"/>
</dbReference>
<dbReference type="InterPro" id="IPR043153">
    <property type="entry name" value="DENN_C"/>
</dbReference>
<dbReference type="PANTHER" id="PTHR15288:SF0">
    <property type="entry name" value="UDENN DOMAIN-CONTAINING PROTEIN"/>
    <property type="match status" value="1"/>
</dbReference>
<feature type="domain" description="UDENN" evidence="1">
    <location>
        <begin position="1"/>
        <end position="169"/>
    </location>
</feature>
<name>A0A820VVY2_9BILA</name>
<dbReference type="Gene3D" id="3.40.50.11500">
    <property type="match status" value="1"/>
</dbReference>
<gene>
    <name evidence="2" type="ORF">OVN521_LOCUS41021</name>
</gene>
<dbReference type="SMART" id="SM00799">
    <property type="entry name" value="DENN"/>
    <property type="match status" value="1"/>
</dbReference>
<dbReference type="PANTHER" id="PTHR15288">
    <property type="entry name" value="DENN DOMAIN-CONTAINING PROTEIN 2"/>
    <property type="match status" value="1"/>
</dbReference>
<dbReference type="InterPro" id="IPR001194">
    <property type="entry name" value="cDENN_dom"/>
</dbReference>
<sequence length="169" mass="19530">MQSFYSKPLPVPTQNASGITCVLNDYRIFFYQCPRDDRLNHDYFATLLSSLSPKHIVHLFESMLCSKRILVFSRYPSKLSKCCLAISFLIYPFIWPYPLVSLMPSSWLCDLVDSPCPFIYGCLHETVRDTQLTFDHDTIQVDLDLNKIEASTETRDLLPADLRQTFESS</sequence>
<organism evidence="2 3">
    <name type="scientific">Rotaria magnacalcarata</name>
    <dbReference type="NCBI Taxonomy" id="392030"/>
    <lineage>
        <taxon>Eukaryota</taxon>
        <taxon>Metazoa</taxon>
        <taxon>Spiralia</taxon>
        <taxon>Gnathifera</taxon>
        <taxon>Rotifera</taxon>
        <taxon>Eurotatoria</taxon>
        <taxon>Bdelloidea</taxon>
        <taxon>Philodinida</taxon>
        <taxon>Philodinidae</taxon>
        <taxon>Rotaria</taxon>
    </lineage>
</organism>
<dbReference type="AlphaFoldDB" id="A0A820VVY2"/>
<dbReference type="Pfam" id="PF02141">
    <property type="entry name" value="DENN"/>
    <property type="match status" value="1"/>
</dbReference>
<evidence type="ECO:0000259" key="1">
    <source>
        <dbReference type="PROSITE" id="PS50211"/>
    </source>
</evidence>
<protein>
    <recommendedName>
        <fullName evidence="1">UDENN domain-containing protein</fullName>
    </recommendedName>
</protein>
<evidence type="ECO:0000313" key="3">
    <source>
        <dbReference type="Proteomes" id="UP000663866"/>
    </source>
</evidence>